<comment type="caution">
    <text evidence="2">The sequence shown here is derived from an EMBL/GenBank/DDBJ whole genome shotgun (WGS) entry which is preliminary data.</text>
</comment>
<accession>A0A8J6LVM4</accession>
<evidence type="ECO:0000256" key="1">
    <source>
        <dbReference type="SAM" id="Phobius"/>
    </source>
</evidence>
<reference evidence="2" key="2">
    <citation type="submission" date="2020-08" db="EMBL/GenBank/DDBJ databases">
        <authorList>
            <person name="Lai Q."/>
        </authorList>
    </citation>
    <scope>NUCLEOTIDE SEQUENCE</scope>
    <source>
        <strain evidence="2">S27-2</strain>
    </source>
</reference>
<sequence length="212" mass="24171">MDIQTLRSNLKFSVQMSWRRYKLYGVLAAVVIIHQCYLSLPCYVSYFGVSCWSNDTFEQGYAIFLSLLGFILITFSINGALRITHDMNLGEYFKSKTPPNPFREIKPWAVIDNAAITVSKPRFDAVATTNKEPETVEDLHNILKQHNRVFKNMVEVSEKRINERIESLRKELSPKTSAALNDIQKLKTVVITSIDGQLVGSILVLYSAFINM</sequence>
<dbReference type="RefSeq" id="WP_186505153.1">
    <property type="nucleotide sequence ID" value="NZ_JACNEP010000001.1"/>
</dbReference>
<keyword evidence="1" id="KW-0812">Transmembrane</keyword>
<feature type="transmembrane region" description="Helical" evidence="1">
    <location>
        <begin position="60"/>
        <end position="81"/>
    </location>
</feature>
<dbReference type="EMBL" id="JACNEP010000001">
    <property type="protein sequence ID" value="MBC3764694.1"/>
    <property type="molecule type" value="Genomic_DNA"/>
</dbReference>
<proteinExistence type="predicted"/>
<organism evidence="2 3">
    <name type="scientific">Neptunicella marina</name>
    <dbReference type="NCBI Taxonomy" id="2125989"/>
    <lineage>
        <taxon>Bacteria</taxon>
        <taxon>Pseudomonadati</taxon>
        <taxon>Pseudomonadota</taxon>
        <taxon>Gammaproteobacteria</taxon>
        <taxon>Alteromonadales</taxon>
        <taxon>Alteromonadaceae</taxon>
        <taxon>Neptunicella</taxon>
    </lineage>
</organism>
<name>A0A8J6LVM4_9ALTE</name>
<protein>
    <submittedName>
        <fullName evidence="2">Uncharacterized protein</fullName>
    </submittedName>
</protein>
<dbReference type="Proteomes" id="UP000601768">
    <property type="component" value="Unassembled WGS sequence"/>
</dbReference>
<gene>
    <name evidence="2" type="ORF">H8B19_02305</name>
</gene>
<dbReference type="AlphaFoldDB" id="A0A8J6LVM4"/>
<keyword evidence="1" id="KW-1133">Transmembrane helix</keyword>
<keyword evidence="1" id="KW-0472">Membrane</keyword>
<evidence type="ECO:0000313" key="3">
    <source>
        <dbReference type="Proteomes" id="UP000601768"/>
    </source>
</evidence>
<feature type="transmembrane region" description="Helical" evidence="1">
    <location>
        <begin position="21"/>
        <end position="40"/>
    </location>
</feature>
<keyword evidence="3" id="KW-1185">Reference proteome</keyword>
<reference evidence="2" key="1">
    <citation type="journal article" date="2018" name="Int. J. Syst. Evol. Microbiol.">
        <title>Neptunicella marina gen. nov., sp. nov., isolated from surface seawater.</title>
        <authorList>
            <person name="Liu X."/>
            <person name="Lai Q."/>
            <person name="Du Y."/>
            <person name="Zhang X."/>
            <person name="Liu Z."/>
            <person name="Sun F."/>
            <person name="Shao Z."/>
        </authorList>
    </citation>
    <scope>NUCLEOTIDE SEQUENCE</scope>
    <source>
        <strain evidence="2">S27-2</strain>
    </source>
</reference>
<evidence type="ECO:0000313" key="2">
    <source>
        <dbReference type="EMBL" id="MBC3764694.1"/>
    </source>
</evidence>